<evidence type="ECO:0000259" key="1">
    <source>
        <dbReference type="SMART" id="SM00507"/>
    </source>
</evidence>
<keyword evidence="2" id="KW-0255">Endonuclease</keyword>
<evidence type="ECO:0000313" key="3">
    <source>
        <dbReference type="Proteomes" id="UP000829542"/>
    </source>
</evidence>
<reference evidence="2 3" key="1">
    <citation type="submission" date="2022-03" db="EMBL/GenBank/DDBJ databases">
        <title>Ignatzschineria rhizosphaerae HR5S32.</title>
        <authorList>
            <person name="Sun J.Q."/>
            <person name="Feng J.Y."/>
        </authorList>
    </citation>
    <scope>NUCLEOTIDE SEQUENCE [LARGE SCALE GENOMIC DNA]</scope>
    <source>
        <strain evidence="2 3">HR5S32</strain>
    </source>
</reference>
<dbReference type="Proteomes" id="UP000829542">
    <property type="component" value="Chromosome"/>
</dbReference>
<dbReference type="InterPro" id="IPR002711">
    <property type="entry name" value="HNH"/>
</dbReference>
<proteinExistence type="predicted"/>
<dbReference type="InterPro" id="IPR003615">
    <property type="entry name" value="HNH_nuc"/>
</dbReference>
<dbReference type="EMBL" id="CP093379">
    <property type="protein sequence ID" value="UNM96291.1"/>
    <property type="molecule type" value="Genomic_DNA"/>
</dbReference>
<organism evidence="2 3">
    <name type="scientific">Ignatzschineria rhizosphaerae</name>
    <dbReference type="NCBI Taxonomy" id="2923279"/>
    <lineage>
        <taxon>Bacteria</taxon>
        <taxon>Pseudomonadati</taxon>
        <taxon>Pseudomonadota</taxon>
        <taxon>Gammaproteobacteria</taxon>
        <taxon>Cardiobacteriales</taxon>
        <taxon>Ignatzschineriaceae</taxon>
        <taxon>Ignatzschineria</taxon>
    </lineage>
</organism>
<dbReference type="Gene3D" id="1.10.30.50">
    <property type="match status" value="1"/>
</dbReference>
<keyword evidence="2" id="KW-0540">Nuclease</keyword>
<accession>A0ABY3X3F0</accession>
<dbReference type="Pfam" id="PF01844">
    <property type="entry name" value="HNH"/>
    <property type="match status" value="1"/>
</dbReference>
<dbReference type="RefSeq" id="WP_242149568.1">
    <property type="nucleotide sequence ID" value="NZ_CP093379.1"/>
</dbReference>
<keyword evidence="3" id="KW-1185">Reference proteome</keyword>
<evidence type="ECO:0000313" key="2">
    <source>
        <dbReference type="EMBL" id="UNM96291.1"/>
    </source>
</evidence>
<sequence length="124" mass="13935">MKKHKPNVIAGTIRQPKSGSKTVKEKQEANGRALSLNSVAWKRLRAYQLSLFPLCEHCSRIGLTNPATDVDHMDNNPSNNSMENLQSLCKPCHSRKTNQDMGNRVAFGCDEYGNPLDPTHEWND</sequence>
<dbReference type="GO" id="GO:0004519">
    <property type="term" value="F:endonuclease activity"/>
    <property type="evidence" value="ECO:0007669"/>
    <property type="project" value="UniProtKB-KW"/>
</dbReference>
<gene>
    <name evidence="2" type="ORF">MMG00_14035</name>
</gene>
<dbReference type="CDD" id="cd00085">
    <property type="entry name" value="HNHc"/>
    <property type="match status" value="1"/>
</dbReference>
<feature type="domain" description="HNH nuclease" evidence="1">
    <location>
        <begin position="43"/>
        <end position="94"/>
    </location>
</feature>
<protein>
    <submittedName>
        <fullName evidence="2">HNH endonuclease</fullName>
    </submittedName>
</protein>
<name>A0ABY3X3F0_9GAMM</name>
<keyword evidence="2" id="KW-0378">Hydrolase</keyword>
<dbReference type="SMART" id="SM00507">
    <property type="entry name" value="HNHc"/>
    <property type="match status" value="1"/>
</dbReference>